<comment type="caution">
    <text evidence="1">The sequence shown here is derived from an EMBL/GenBank/DDBJ whole genome shotgun (WGS) entry which is preliminary data.</text>
</comment>
<evidence type="ECO:0000313" key="2">
    <source>
        <dbReference type="Proteomes" id="UP000799755"/>
    </source>
</evidence>
<name>A0ACB6QTZ8_9PLEO</name>
<dbReference type="Proteomes" id="UP000799755">
    <property type="component" value="Unassembled WGS sequence"/>
</dbReference>
<proteinExistence type="predicted"/>
<reference evidence="1" key="1">
    <citation type="journal article" date="2020" name="Stud. Mycol.">
        <title>101 Dothideomycetes genomes: a test case for predicting lifestyles and emergence of pathogens.</title>
        <authorList>
            <person name="Haridas S."/>
            <person name="Albert R."/>
            <person name="Binder M."/>
            <person name="Bloem J."/>
            <person name="Labutti K."/>
            <person name="Salamov A."/>
            <person name="Andreopoulos B."/>
            <person name="Baker S."/>
            <person name="Barry K."/>
            <person name="Bills G."/>
            <person name="Bluhm B."/>
            <person name="Cannon C."/>
            <person name="Castanera R."/>
            <person name="Culley D."/>
            <person name="Daum C."/>
            <person name="Ezra D."/>
            <person name="Gonzalez J."/>
            <person name="Henrissat B."/>
            <person name="Kuo A."/>
            <person name="Liang C."/>
            <person name="Lipzen A."/>
            <person name="Lutzoni F."/>
            <person name="Magnuson J."/>
            <person name="Mondo S."/>
            <person name="Nolan M."/>
            <person name="Ohm R."/>
            <person name="Pangilinan J."/>
            <person name="Park H.-J."/>
            <person name="Ramirez L."/>
            <person name="Alfaro M."/>
            <person name="Sun H."/>
            <person name="Tritt A."/>
            <person name="Yoshinaga Y."/>
            <person name="Zwiers L.-H."/>
            <person name="Turgeon B."/>
            <person name="Goodwin S."/>
            <person name="Spatafora J."/>
            <person name="Crous P."/>
            <person name="Grigoriev I."/>
        </authorList>
    </citation>
    <scope>NUCLEOTIDE SEQUENCE</scope>
    <source>
        <strain evidence="1">ATCC 200398</strain>
    </source>
</reference>
<organism evidence="1 2">
    <name type="scientific">Lindgomyces ingoldianus</name>
    <dbReference type="NCBI Taxonomy" id="673940"/>
    <lineage>
        <taxon>Eukaryota</taxon>
        <taxon>Fungi</taxon>
        <taxon>Dikarya</taxon>
        <taxon>Ascomycota</taxon>
        <taxon>Pezizomycotina</taxon>
        <taxon>Dothideomycetes</taxon>
        <taxon>Pleosporomycetidae</taxon>
        <taxon>Pleosporales</taxon>
        <taxon>Lindgomycetaceae</taxon>
        <taxon>Lindgomyces</taxon>
    </lineage>
</organism>
<protein>
    <submittedName>
        <fullName evidence="1">Uncharacterized protein</fullName>
    </submittedName>
</protein>
<keyword evidence="2" id="KW-1185">Reference proteome</keyword>
<accession>A0ACB6QTZ8</accession>
<evidence type="ECO:0000313" key="1">
    <source>
        <dbReference type="EMBL" id="KAF2469767.1"/>
    </source>
</evidence>
<dbReference type="EMBL" id="MU003510">
    <property type="protein sequence ID" value="KAF2469767.1"/>
    <property type="molecule type" value="Genomic_DNA"/>
</dbReference>
<sequence length="367" mass="41753">MEKTQPGVVSQHGPDSQTPSTMPPSPSLKRKDRGDDVASEDDQGQNHTAPLMKRQKINESKEVLHKSPKPPVSLSTPTLPTPTQASTTATVPKPEQLLTPLPEAPTLPTLVQTSKQDECPIDWAVTKLANMSAELKGAYILRAPWKGTPLPFTKIAETWNELHGENKSPECLRKRFKHANVEVFKATGTFYSHSLQGINQLVPEAGRLKPAGKSTQQFKDSVPKVAQTTPMRVATQRTKRIRVMTKSEVHLINFRIQEKQTFKLETEQHKNLVKIKIGGEVYRIKNHTERENKEIFQFLCTLPTGLVKQLRSVNDYMHCPRFCKWPQPKILNPLYFNKEEQDNWGRYPNHRRFGLDDTQVDVDEDEQ</sequence>
<gene>
    <name evidence="1" type="ORF">BDR25DRAFT_343469</name>
</gene>